<keyword evidence="2" id="KW-1185">Reference proteome</keyword>
<organism evidence="1 2">
    <name type="scientific">Salipiger profundus</name>
    <dbReference type="NCBI Taxonomy" id="1229727"/>
    <lineage>
        <taxon>Bacteria</taxon>
        <taxon>Pseudomonadati</taxon>
        <taxon>Pseudomonadota</taxon>
        <taxon>Alphaproteobacteria</taxon>
        <taxon>Rhodobacterales</taxon>
        <taxon>Roseobacteraceae</taxon>
        <taxon>Salipiger</taxon>
    </lineage>
</organism>
<dbReference type="InterPro" id="IPR036420">
    <property type="entry name" value="BRCT_dom_sf"/>
</dbReference>
<dbReference type="SUPFAM" id="SSF52113">
    <property type="entry name" value="BRCT domain"/>
    <property type="match status" value="1"/>
</dbReference>
<evidence type="ECO:0000313" key="2">
    <source>
        <dbReference type="Proteomes" id="UP000186559"/>
    </source>
</evidence>
<dbReference type="AlphaFoldDB" id="A0A1U7D0Q8"/>
<dbReference type="RefSeq" id="WP_017467506.1">
    <property type="nucleotide sequence ID" value="NZ_BMEW01000002.1"/>
</dbReference>
<evidence type="ECO:0000313" key="1">
    <source>
        <dbReference type="EMBL" id="APX21683.1"/>
    </source>
</evidence>
<accession>A0A1U7D0Q8</accession>
<dbReference type="KEGG" id="tpro:Ga0080559_TMP887"/>
<protein>
    <recommendedName>
        <fullName evidence="3">BRCT domain-containing protein</fullName>
    </recommendedName>
</protein>
<evidence type="ECO:0008006" key="3">
    <source>
        <dbReference type="Google" id="ProtNLM"/>
    </source>
</evidence>
<dbReference type="EMBL" id="CP014796">
    <property type="protein sequence ID" value="APX21683.1"/>
    <property type="molecule type" value="Genomic_DNA"/>
</dbReference>
<proteinExistence type="predicted"/>
<name>A0A1U7D0Q8_9RHOB</name>
<dbReference type="Gene3D" id="3.40.50.10190">
    <property type="entry name" value="BRCT domain"/>
    <property type="match status" value="1"/>
</dbReference>
<sequence length="83" mass="8835">MFTGALTMSRREAAEAAARVGITTSQSVSKKIHMLVVGDQDLSALATGGHKNAKHRKAEQLIAEGHDLKIIGETEFLAFVATT</sequence>
<reference evidence="1 2" key="1">
    <citation type="submission" date="2016-03" db="EMBL/GenBank/DDBJ databases">
        <title>Deep-sea bacteria in the southern Pacific.</title>
        <authorList>
            <person name="Tang K."/>
        </authorList>
    </citation>
    <scope>NUCLEOTIDE SEQUENCE [LARGE SCALE GENOMIC DNA]</scope>
    <source>
        <strain evidence="1 2">JLT2016</strain>
    </source>
</reference>
<dbReference type="STRING" id="1229727.Ga0080559_TMP887"/>
<dbReference type="Proteomes" id="UP000186559">
    <property type="component" value="Chromosome"/>
</dbReference>
<gene>
    <name evidence="1" type="ORF">Ga0080559_TMP887</name>
</gene>